<keyword evidence="3" id="KW-0862">Zinc</keyword>
<protein>
    <recommendedName>
        <fullName evidence="4">Zinc finger PHD-type domain-containing protein</fullName>
    </recommendedName>
</protein>
<dbReference type="EMBL" id="JASPKY010000514">
    <property type="protein sequence ID" value="KAK9694390.1"/>
    <property type="molecule type" value="Genomic_DNA"/>
</dbReference>
<evidence type="ECO:0000256" key="1">
    <source>
        <dbReference type="ARBA" id="ARBA00022723"/>
    </source>
</evidence>
<dbReference type="GO" id="GO:0008270">
    <property type="term" value="F:zinc ion binding"/>
    <property type="evidence" value="ECO:0007669"/>
    <property type="project" value="UniProtKB-KW"/>
</dbReference>
<dbReference type="Pfam" id="PF00628">
    <property type="entry name" value="PHD"/>
    <property type="match status" value="1"/>
</dbReference>
<reference evidence="5 6" key="1">
    <citation type="journal article" date="2024" name="BMC Genomics">
        <title>De novo assembly and annotation of Popillia japonica's genome with initial clues to its potential as an invasive pest.</title>
        <authorList>
            <person name="Cucini C."/>
            <person name="Boschi S."/>
            <person name="Funari R."/>
            <person name="Cardaioli E."/>
            <person name="Iannotti N."/>
            <person name="Marturano G."/>
            <person name="Paoli F."/>
            <person name="Bruttini M."/>
            <person name="Carapelli A."/>
            <person name="Frati F."/>
            <person name="Nardi F."/>
        </authorList>
    </citation>
    <scope>NUCLEOTIDE SEQUENCE [LARGE SCALE GENOMIC DNA]</scope>
    <source>
        <strain evidence="5">DMR45628</strain>
    </source>
</reference>
<dbReference type="Gene3D" id="3.30.40.10">
    <property type="entry name" value="Zinc/RING finger domain, C3HC4 (zinc finger)"/>
    <property type="match status" value="1"/>
</dbReference>
<gene>
    <name evidence="5" type="ORF">QE152_g33578</name>
</gene>
<evidence type="ECO:0000259" key="4">
    <source>
        <dbReference type="SMART" id="SM00249"/>
    </source>
</evidence>
<keyword evidence="6" id="KW-1185">Reference proteome</keyword>
<dbReference type="AlphaFoldDB" id="A0AAW1IWM6"/>
<name>A0AAW1IWM6_POPJA</name>
<sequence length="106" mass="11910">MTTNTQKAINSRVIVLKKSLFLKKNETQDVVSKLKGKPSSSTPLGRGIKKTSRKFTKKESWYCNVCKEDAVKDMRMCISCAAYAHEECVGLTKSDKDPFICPNCEN</sequence>
<keyword evidence="2" id="KW-0863">Zinc-finger</keyword>
<evidence type="ECO:0000313" key="6">
    <source>
        <dbReference type="Proteomes" id="UP001458880"/>
    </source>
</evidence>
<dbReference type="InterPro" id="IPR019787">
    <property type="entry name" value="Znf_PHD-finger"/>
</dbReference>
<dbReference type="SUPFAM" id="SSF57903">
    <property type="entry name" value="FYVE/PHD zinc finger"/>
    <property type="match status" value="1"/>
</dbReference>
<dbReference type="Proteomes" id="UP001458880">
    <property type="component" value="Unassembled WGS sequence"/>
</dbReference>
<organism evidence="5 6">
    <name type="scientific">Popillia japonica</name>
    <name type="common">Japanese beetle</name>
    <dbReference type="NCBI Taxonomy" id="7064"/>
    <lineage>
        <taxon>Eukaryota</taxon>
        <taxon>Metazoa</taxon>
        <taxon>Ecdysozoa</taxon>
        <taxon>Arthropoda</taxon>
        <taxon>Hexapoda</taxon>
        <taxon>Insecta</taxon>
        <taxon>Pterygota</taxon>
        <taxon>Neoptera</taxon>
        <taxon>Endopterygota</taxon>
        <taxon>Coleoptera</taxon>
        <taxon>Polyphaga</taxon>
        <taxon>Scarabaeiformia</taxon>
        <taxon>Scarabaeidae</taxon>
        <taxon>Rutelinae</taxon>
        <taxon>Popillia</taxon>
    </lineage>
</organism>
<proteinExistence type="predicted"/>
<evidence type="ECO:0000256" key="3">
    <source>
        <dbReference type="ARBA" id="ARBA00022833"/>
    </source>
</evidence>
<dbReference type="InterPro" id="IPR011011">
    <property type="entry name" value="Znf_FYVE_PHD"/>
</dbReference>
<comment type="caution">
    <text evidence="5">The sequence shown here is derived from an EMBL/GenBank/DDBJ whole genome shotgun (WGS) entry which is preliminary data.</text>
</comment>
<keyword evidence="1" id="KW-0479">Metal-binding</keyword>
<accession>A0AAW1IWM6</accession>
<evidence type="ECO:0000256" key="2">
    <source>
        <dbReference type="ARBA" id="ARBA00022771"/>
    </source>
</evidence>
<evidence type="ECO:0000313" key="5">
    <source>
        <dbReference type="EMBL" id="KAK9694390.1"/>
    </source>
</evidence>
<dbReference type="SMART" id="SM00249">
    <property type="entry name" value="PHD"/>
    <property type="match status" value="1"/>
</dbReference>
<dbReference type="InterPro" id="IPR013083">
    <property type="entry name" value="Znf_RING/FYVE/PHD"/>
</dbReference>
<feature type="domain" description="Zinc finger PHD-type" evidence="4">
    <location>
        <begin position="62"/>
        <end position="105"/>
    </location>
</feature>
<dbReference type="InterPro" id="IPR001965">
    <property type="entry name" value="Znf_PHD"/>
</dbReference>